<protein>
    <submittedName>
        <fullName evidence="3">BPL-N domain-containing protein</fullName>
    </submittedName>
</protein>
<keyword evidence="1" id="KW-0732">Signal</keyword>
<dbReference type="RefSeq" id="WP_377164160.1">
    <property type="nucleotide sequence ID" value="NZ_JBHSMQ010000002.1"/>
</dbReference>
<dbReference type="Proteomes" id="UP001596052">
    <property type="component" value="Unassembled WGS sequence"/>
</dbReference>
<dbReference type="InterPro" id="IPR019197">
    <property type="entry name" value="Biotin-prot_ligase_N"/>
</dbReference>
<evidence type="ECO:0000256" key="1">
    <source>
        <dbReference type="SAM" id="SignalP"/>
    </source>
</evidence>
<gene>
    <name evidence="3" type="ORF">ACFQDI_05265</name>
</gene>
<dbReference type="SUPFAM" id="SSF52317">
    <property type="entry name" value="Class I glutamine amidotransferase-like"/>
    <property type="match status" value="1"/>
</dbReference>
<dbReference type="InterPro" id="IPR029062">
    <property type="entry name" value="Class_I_gatase-like"/>
</dbReference>
<reference evidence="4" key="1">
    <citation type="journal article" date="2019" name="Int. J. Syst. Evol. Microbiol.">
        <title>The Global Catalogue of Microorganisms (GCM) 10K type strain sequencing project: providing services to taxonomists for standard genome sequencing and annotation.</title>
        <authorList>
            <consortium name="The Broad Institute Genomics Platform"/>
            <consortium name="The Broad Institute Genome Sequencing Center for Infectious Disease"/>
            <person name="Wu L."/>
            <person name="Ma J."/>
        </authorList>
    </citation>
    <scope>NUCLEOTIDE SEQUENCE [LARGE SCALE GENOMIC DNA]</scope>
    <source>
        <strain evidence="4">CGMCC 4.1469</strain>
    </source>
</reference>
<proteinExistence type="predicted"/>
<name>A0ABW0KMI9_9BACT</name>
<evidence type="ECO:0000259" key="2">
    <source>
        <dbReference type="Pfam" id="PF09825"/>
    </source>
</evidence>
<sequence length="283" mass="29474">MATFHPLLPLLLLVGGLSPVTAQDVKKPAPAPFVIPSDVNGMKTIIPPPASTRKITVGIYQGPGSPQSSVENVTSVLRPYPQATVVVLGARQVASLDLSSFDVLVFPGGSGSGQSKGIGAAGLKNVRDFVKNGGGYVGICGGAYLACSNFSWGLGILNAGTVSNKWRRGQAMLDCEPTQAGRAWLGDVSSAFKVRYHNGPILKPAARTDIPPYSVLTVFKTEIAEYGSPVGVQVGSPAQVTATYGKGRVFISSPHPENTPGLQHFIPRGVFWSAGDAIPHAAD</sequence>
<dbReference type="Gene3D" id="3.40.50.880">
    <property type="match status" value="1"/>
</dbReference>
<dbReference type="EMBL" id="JBHSMQ010000002">
    <property type="protein sequence ID" value="MFC5454257.1"/>
    <property type="molecule type" value="Genomic_DNA"/>
</dbReference>
<evidence type="ECO:0000313" key="3">
    <source>
        <dbReference type="EMBL" id="MFC5454257.1"/>
    </source>
</evidence>
<keyword evidence="4" id="KW-1185">Reference proteome</keyword>
<organism evidence="3 4">
    <name type="scientific">Prosthecobacter fluviatilis</name>
    <dbReference type="NCBI Taxonomy" id="445931"/>
    <lineage>
        <taxon>Bacteria</taxon>
        <taxon>Pseudomonadati</taxon>
        <taxon>Verrucomicrobiota</taxon>
        <taxon>Verrucomicrobiia</taxon>
        <taxon>Verrucomicrobiales</taxon>
        <taxon>Verrucomicrobiaceae</taxon>
        <taxon>Prosthecobacter</taxon>
    </lineage>
</organism>
<evidence type="ECO:0000313" key="4">
    <source>
        <dbReference type="Proteomes" id="UP001596052"/>
    </source>
</evidence>
<feature type="domain" description="Biotin-protein ligase N-terminal" evidence="2">
    <location>
        <begin position="57"/>
        <end position="155"/>
    </location>
</feature>
<feature type="signal peptide" evidence="1">
    <location>
        <begin position="1"/>
        <end position="22"/>
    </location>
</feature>
<comment type="caution">
    <text evidence="3">The sequence shown here is derived from an EMBL/GenBank/DDBJ whole genome shotgun (WGS) entry which is preliminary data.</text>
</comment>
<dbReference type="Pfam" id="PF09825">
    <property type="entry name" value="BPL_N"/>
    <property type="match status" value="1"/>
</dbReference>
<accession>A0ABW0KMI9</accession>
<feature type="chain" id="PRO_5046989654" evidence="1">
    <location>
        <begin position="23"/>
        <end position="283"/>
    </location>
</feature>